<dbReference type="Gene3D" id="1.20.120.1240">
    <property type="entry name" value="Dynamin, middle domain"/>
    <property type="match status" value="2"/>
</dbReference>
<dbReference type="InterPro" id="IPR001401">
    <property type="entry name" value="Dynamin_GTPase"/>
</dbReference>
<dbReference type="InterPro" id="IPR045063">
    <property type="entry name" value="Dynamin_N"/>
</dbReference>
<feature type="compositionally biased region" description="Polar residues" evidence="3">
    <location>
        <begin position="1"/>
        <end position="11"/>
    </location>
</feature>
<dbReference type="PANTHER" id="PTHR11566">
    <property type="entry name" value="DYNAMIN"/>
    <property type="match status" value="1"/>
</dbReference>
<protein>
    <recommendedName>
        <fullName evidence="8">GED domain-containing protein</fullName>
    </recommendedName>
</protein>
<dbReference type="GO" id="GO:0016559">
    <property type="term" value="P:peroxisome fission"/>
    <property type="evidence" value="ECO:0007669"/>
    <property type="project" value="TreeGrafter"/>
</dbReference>
<dbReference type="GO" id="GO:0003924">
    <property type="term" value="F:GTPase activity"/>
    <property type="evidence" value="ECO:0007669"/>
    <property type="project" value="InterPro"/>
</dbReference>
<evidence type="ECO:0000313" key="7">
    <source>
        <dbReference type="Proteomes" id="UP000283269"/>
    </source>
</evidence>
<keyword evidence="7" id="KW-1185">Reference proteome</keyword>
<accession>A0A409XP16</accession>
<dbReference type="SMART" id="SM00053">
    <property type="entry name" value="DYNc"/>
    <property type="match status" value="1"/>
</dbReference>
<dbReference type="GO" id="GO:0005874">
    <property type="term" value="C:microtubule"/>
    <property type="evidence" value="ECO:0007669"/>
    <property type="project" value="TreeGrafter"/>
</dbReference>
<dbReference type="InterPro" id="IPR030381">
    <property type="entry name" value="G_DYNAMIN_dom"/>
</dbReference>
<proteinExistence type="predicted"/>
<evidence type="ECO:0000256" key="2">
    <source>
        <dbReference type="ARBA" id="ARBA00023134"/>
    </source>
</evidence>
<evidence type="ECO:0000256" key="1">
    <source>
        <dbReference type="ARBA" id="ARBA00022741"/>
    </source>
</evidence>
<dbReference type="InterPro" id="IPR003130">
    <property type="entry name" value="GED"/>
</dbReference>
<dbReference type="Pfam" id="PF02212">
    <property type="entry name" value="GED"/>
    <property type="match status" value="1"/>
</dbReference>
<organism evidence="6 7">
    <name type="scientific">Psilocybe cyanescens</name>
    <dbReference type="NCBI Taxonomy" id="93625"/>
    <lineage>
        <taxon>Eukaryota</taxon>
        <taxon>Fungi</taxon>
        <taxon>Dikarya</taxon>
        <taxon>Basidiomycota</taxon>
        <taxon>Agaricomycotina</taxon>
        <taxon>Agaricomycetes</taxon>
        <taxon>Agaricomycetidae</taxon>
        <taxon>Agaricales</taxon>
        <taxon>Agaricineae</taxon>
        <taxon>Strophariaceae</taxon>
        <taxon>Psilocybe</taxon>
    </lineage>
</organism>
<dbReference type="GO" id="GO:0016020">
    <property type="term" value="C:membrane"/>
    <property type="evidence" value="ECO:0007669"/>
    <property type="project" value="TreeGrafter"/>
</dbReference>
<dbReference type="GO" id="GO:0005525">
    <property type="term" value="F:GTP binding"/>
    <property type="evidence" value="ECO:0007669"/>
    <property type="project" value="InterPro"/>
</dbReference>
<dbReference type="GO" id="GO:0005739">
    <property type="term" value="C:mitochondrion"/>
    <property type="evidence" value="ECO:0007669"/>
    <property type="project" value="TreeGrafter"/>
</dbReference>
<evidence type="ECO:0000256" key="3">
    <source>
        <dbReference type="SAM" id="MobiDB-lite"/>
    </source>
</evidence>
<dbReference type="InterPro" id="IPR000375">
    <property type="entry name" value="Dynamin_stalk"/>
</dbReference>
<dbReference type="SUPFAM" id="SSF52540">
    <property type="entry name" value="P-loop containing nucleoside triphosphate hydrolases"/>
    <property type="match status" value="1"/>
</dbReference>
<dbReference type="InParanoid" id="A0A409XP16"/>
<dbReference type="GO" id="GO:0008017">
    <property type="term" value="F:microtubule binding"/>
    <property type="evidence" value="ECO:0007669"/>
    <property type="project" value="TreeGrafter"/>
</dbReference>
<reference evidence="6 7" key="1">
    <citation type="journal article" date="2018" name="Evol. Lett.">
        <title>Horizontal gene cluster transfer increased hallucinogenic mushroom diversity.</title>
        <authorList>
            <person name="Reynolds H.T."/>
            <person name="Vijayakumar V."/>
            <person name="Gluck-Thaler E."/>
            <person name="Korotkin H.B."/>
            <person name="Matheny P.B."/>
            <person name="Slot J.C."/>
        </authorList>
    </citation>
    <scope>NUCLEOTIDE SEQUENCE [LARGE SCALE GENOMIC DNA]</scope>
    <source>
        <strain evidence="6 7">2631</strain>
    </source>
</reference>
<evidence type="ECO:0000259" key="5">
    <source>
        <dbReference type="PROSITE" id="PS51718"/>
    </source>
</evidence>
<dbReference type="GO" id="GO:0000266">
    <property type="term" value="P:mitochondrial fission"/>
    <property type="evidence" value="ECO:0007669"/>
    <property type="project" value="TreeGrafter"/>
</dbReference>
<feature type="region of interest" description="Disordered" evidence="3">
    <location>
        <begin position="1"/>
        <end position="29"/>
    </location>
</feature>
<evidence type="ECO:0000313" key="6">
    <source>
        <dbReference type="EMBL" id="PPQ92498.1"/>
    </source>
</evidence>
<dbReference type="PROSITE" id="PS51388">
    <property type="entry name" value="GED"/>
    <property type="match status" value="1"/>
</dbReference>
<dbReference type="Proteomes" id="UP000283269">
    <property type="component" value="Unassembled WGS sequence"/>
</dbReference>
<gene>
    <name evidence="6" type="ORF">CVT25_010331</name>
</gene>
<dbReference type="STRING" id="93625.A0A409XP16"/>
<feature type="domain" description="GED" evidence="4">
    <location>
        <begin position="826"/>
        <end position="919"/>
    </location>
</feature>
<comment type="caution">
    <text evidence="6">The sequence shown here is derived from an EMBL/GenBank/DDBJ whole genome shotgun (WGS) entry which is preliminary data.</text>
</comment>
<feature type="compositionally biased region" description="Low complexity" evidence="3">
    <location>
        <begin position="699"/>
        <end position="714"/>
    </location>
</feature>
<dbReference type="GO" id="GO:0048312">
    <property type="term" value="P:intracellular distribution of mitochondria"/>
    <property type="evidence" value="ECO:0007669"/>
    <property type="project" value="TreeGrafter"/>
</dbReference>
<evidence type="ECO:0000259" key="4">
    <source>
        <dbReference type="PROSITE" id="PS51388"/>
    </source>
</evidence>
<dbReference type="Pfam" id="PF00350">
    <property type="entry name" value="Dynamin_N"/>
    <property type="match status" value="1"/>
</dbReference>
<dbReference type="InterPro" id="IPR027417">
    <property type="entry name" value="P-loop_NTPase"/>
</dbReference>
<dbReference type="CDD" id="cd08771">
    <property type="entry name" value="DLP_1"/>
    <property type="match status" value="1"/>
</dbReference>
<name>A0A409XP16_PSICY</name>
<evidence type="ECO:0008006" key="8">
    <source>
        <dbReference type="Google" id="ProtNLM"/>
    </source>
</evidence>
<feature type="region of interest" description="Disordered" evidence="3">
    <location>
        <begin position="699"/>
        <end position="774"/>
    </location>
</feature>
<keyword evidence="1" id="KW-0547">Nucleotide-binding</keyword>
<dbReference type="InterPro" id="IPR020850">
    <property type="entry name" value="GED_dom"/>
</dbReference>
<dbReference type="PROSITE" id="PS51718">
    <property type="entry name" value="G_DYNAMIN_2"/>
    <property type="match status" value="1"/>
</dbReference>
<sequence length="919" mass="101164">MSGTSSFQTVPEDSGSDLGDDEVTGIGLSAPNLNDEIRRKLDAMNKLHNTGVQIDIDLPQIAVIGNQSAGKSSLIEAVSGITLPRASGTCTRCPTECRLTRTDAPWQCIVSLRITTDDTGKALGQARNEQFGDIIYDKSEVEERIRRAQRAILSPQSSLNSQVFLTERETEATTRKQLPFSLNCITLAISGPDVADLSFCDLPGMSSVCSHPCYFTDSFCLIASVSRGSDDGSIALVEKMVASYILKPSCIILLTVTCETDFENQGAYRLAKKYDPEGKRTIGVLTKPDRIPLGEESSWIPFIRDEKEPLENNWFCVKLLSSHELIKKYTWAQTRQLEEDFFAEKSGPWAEVEEPYRKYLGTTNLVERLSTVLSDLIATRVPQIQDELERSIAHTREQIARLPPPPTADPRSEILTLLHMFVQDVSQNVKGVPDEIDSNTPSGLIQAISPEQEKFKRAIRATAPQFWPFEKTITNGKLPAADFLRSEEGEGYEGLNSGKPVASPKICIDEVYNRIQKARTRELPGHVPPVVGETYIRNIIKQWEAPSETLIKAVYNIVTKHLKQMVHDHFNHFGQGKLEQQVRAIVQGHINACLAKAEYGVKYQRKLEQSWPFTMNTHYLSDYKEKFLAYYRSAREEQAKNAKTVPFRSLFATPPIKSELNTIGKADASKTAAGSTSAPITSLFSSSTNTSSAPFTSFFSSSTNTSSTPITTGSLFGPTKTPETAPTTSFFSSSTSASSTPVTTGSPFKPLKAPETPKISFPPSNAPLFPPSSLSTSDGSAGVIMSPFTTTQAPKEESTVNTFFAGPGKTVNEVDATSTFDPMEPALVIMADVRAYFQVAYKRFIDYVPLAVDAELVTGIVQDLLPTLFSQLGINGPKGDAICRDYAQENRKVASRRVELTKKLERLEAGHNELFTAFV</sequence>
<keyword evidence="2" id="KW-0342">GTP-binding</keyword>
<dbReference type="GO" id="GO:0006897">
    <property type="term" value="P:endocytosis"/>
    <property type="evidence" value="ECO:0007669"/>
    <property type="project" value="TreeGrafter"/>
</dbReference>
<dbReference type="Pfam" id="PF01031">
    <property type="entry name" value="Dynamin_M"/>
    <property type="match status" value="2"/>
</dbReference>
<dbReference type="AlphaFoldDB" id="A0A409XP16"/>
<feature type="compositionally biased region" description="Low complexity" evidence="3">
    <location>
        <begin position="721"/>
        <end position="747"/>
    </location>
</feature>
<dbReference type="PANTHER" id="PTHR11566:SF21">
    <property type="entry name" value="DYNAMIN RELATED PROTEIN 1, ISOFORM A"/>
    <property type="match status" value="1"/>
</dbReference>
<dbReference type="Gene3D" id="3.40.50.300">
    <property type="entry name" value="P-loop containing nucleotide triphosphate hydrolases"/>
    <property type="match status" value="1"/>
</dbReference>
<dbReference type="OrthoDB" id="5061070at2759"/>
<dbReference type="PRINTS" id="PR00195">
    <property type="entry name" value="DYNAMIN"/>
</dbReference>
<feature type="domain" description="Dynamin-type G" evidence="5">
    <location>
        <begin position="55"/>
        <end position="382"/>
    </location>
</feature>
<feature type="compositionally biased region" description="Acidic residues" evidence="3">
    <location>
        <begin position="14"/>
        <end position="23"/>
    </location>
</feature>
<dbReference type="InterPro" id="IPR022812">
    <property type="entry name" value="Dynamin"/>
</dbReference>
<dbReference type="EMBL" id="NHYD01001028">
    <property type="protein sequence ID" value="PPQ92498.1"/>
    <property type="molecule type" value="Genomic_DNA"/>
</dbReference>